<dbReference type="EMBL" id="CM002236">
    <property type="protein sequence ID" value="ESA43793.1"/>
    <property type="molecule type" value="Genomic_DNA"/>
</dbReference>
<keyword evidence="2" id="KW-1185">Reference proteome</keyword>
<proteinExistence type="predicted"/>
<accession>V5INS9</accession>
<evidence type="ECO:0000313" key="2">
    <source>
        <dbReference type="Proteomes" id="UP000001805"/>
    </source>
</evidence>
<gene>
    <name evidence="1" type="ORF">NCU16323</name>
</gene>
<sequence length="138" mass="15195">MADSCHKHRPQKTDANHLAPHGITAPYIIRRKDLTTHKTFPAQSLDLSISLPTSQPNNEDNDNVRATQPPILIESSELGGQCCIARSKPALSCDRLLWGRAAIDAVMKLFYLSVVFWIPLGTVRSSNGKLSRSTTGMQ</sequence>
<name>V5INS9_NEUCR</name>
<dbReference type="VEuPathDB" id="FungiDB:NCU16323"/>
<evidence type="ECO:0000313" key="1">
    <source>
        <dbReference type="EMBL" id="ESA43793.1"/>
    </source>
</evidence>
<reference evidence="1 2" key="1">
    <citation type="journal article" date="2003" name="Nature">
        <title>The genome sequence of the filamentous fungus Neurospora crassa.</title>
        <authorList>
            <person name="Galagan J.E."/>
            <person name="Calvo S.E."/>
            <person name="Borkovich K.A."/>
            <person name="Selker E.U."/>
            <person name="Read N.D."/>
            <person name="Jaffe D."/>
            <person name="FitzHugh W."/>
            <person name="Ma L.J."/>
            <person name="Smirnov S."/>
            <person name="Purcell S."/>
            <person name="Rehman B."/>
            <person name="Elkins T."/>
            <person name="Engels R."/>
            <person name="Wang S."/>
            <person name="Nielsen C.B."/>
            <person name="Butler J."/>
            <person name="Endrizzi M."/>
            <person name="Qui D."/>
            <person name="Ianakiev P."/>
            <person name="Bell-Pedersen D."/>
            <person name="Nelson M.A."/>
            <person name="Werner-Washburne M."/>
            <person name="Selitrennikoff C.P."/>
            <person name="Kinsey J.A."/>
            <person name="Braun E.L."/>
            <person name="Zelter A."/>
            <person name="Schulte U."/>
            <person name="Kothe G.O."/>
            <person name="Jedd G."/>
            <person name="Mewes W."/>
            <person name="Staben C."/>
            <person name="Marcotte E."/>
            <person name="Greenberg D."/>
            <person name="Roy A."/>
            <person name="Foley K."/>
            <person name="Naylor J."/>
            <person name="Stange-Thomann N."/>
            <person name="Barrett R."/>
            <person name="Gnerre S."/>
            <person name="Kamal M."/>
            <person name="Kamvysselis M."/>
            <person name="Mauceli E."/>
            <person name="Bielke C."/>
            <person name="Rudd S."/>
            <person name="Frishman D."/>
            <person name="Krystofova S."/>
            <person name="Rasmussen C."/>
            <person name="Metzenberg R.L."/>
            <person name="Perkins D.D."/>
            <person name="Kroken S."/>
            <person name="Cogoni C."/>
            <person name="Macino G."/>
            <person name="Catcheside D."/>
            <person name="Li W."/>
            <person name="Pratt R.J."/>
            <person name="Osmani S.A."/>
            <person name="DeSouza C.P."/>
            <person name="Glass L."/>
            <person name="Orbach M.J."/>
            <person name="Berglund J.A."/>
            <person name="Voelker R."/>
            <person name="Yarden O."/>
            <person name="Plamann M."/>
            <person name="Seiler S."/>
            <person name="Dunlap J."/>
            <person name="Radford A."/>
            <person name="Aramayo R."/>
            <person name="Natvig D.O."/>
            <person name="Alex L.A."/>
            <person name="Mannhaupt G."/>
            <person name="Ebbole D.J."/>
            <person name="Freitag M."/>
            <person name="Paulsen I."/>
            <person name="Sachs M.S."/>
            <person name="Lander E.S."/>
            <person name="Nusbaum C."/>
            <person name="Birren B."/>
        </authorList>
    </citation>
    <scope>NUCLEOTIDE SEQUENCE [LARGE SCALE GENOMIC DNA]</scope>
    <source>
        <strain evidence="2">ATCC 24698 / 74-OR23-1A / CBS 708.71 / DSM 1257 / FGSC 987</strain>
    </source>
</reference>
<dbReference type="KEGG" id="ncr:NCU16323"/>
<dbReference type="RefSeq" id="XP_011393335.1">
    <property type="nucleotide sequence ID" value="XM_011395033.1"/>
</dbReference>
<dbReference type="AlphaFoldDB" id="V5INS9"/>
<dbReference type="InParanoid" id="V5INS9"/>
<dbReference type="GeneID" id="23569396"/>
<dbReference type="Proteomes" id="UP000001805">
    <property type="component" value="Chromosome 1, Linkage Group I"/>
</dbReference>
<protein>
    <submittedName>
        <fullName evidence="1">Uncharacterized protein</fullName>
    </submittedName>
</protein>
<organism evidence="1 2">
    <name type="scientific">Neurospora crassa (strain ATCC 24698 / 74-OR23-1A / CBS 708.71 / DSM 1257 / FGSC 987)</name>
    <dbReference type="NCBI Taxonomy" id="367110"/>
    <lineage>
        <taxon>Eukaryota</taxon>
        <taxon>Fungi</taxon>
        <taxon>Dikarya</taxon>
        <taxon>Ascomycota</taxon>
        <taxon>Pezizomycotina</taxon>
        <taxon>Sordariomycetes</taxon>
        <taxon>Sordariomycetidae</taxon>
        <taxon>Sordariales</taxon>
        <taxon>Sordariaceae</taxon>
        <taxon>Neurospora</taxon>
    </lineage>
</organism>